<feature type="transmembrane region" description="Helical" evidence="5">
    <location>
        <begin position="360"/>
        <end position="378"/>
    </location>
</feature>
<dbReference type="GO" id="GO:0022857">
    <property type="term" value="F:transmembrane transporter activity"/>
    <property type="evidence" value="ECO:0007669"/>
    <property type="project" value="InterPro"/>
</dbReference>
<evidence type="ECO:0000313" key="8">
    <source>
        <dbReference type="Proteomes" id="UP000800200"/>
    </source>
</evidence>
<evidence type="ECO:0000256" key="2">
    <source>
        <dbReference type="ARBA" id="ARBA00022692"/>
    </source>
</evidence>
<dbReference type="InterPro" id="IPR011701">
    <property type="entry name" value="MFS"/>
</dbReference>
<feature type="transmembrane region" description="Helical" evidence="5">
    <location>
        <begin position="188"/>
        <end position="215"/>
    </location>
</feature>
<feature type="transmembrane region" description="Helical" evidence="5">
    <location>
        <begin position="58"/>
        <end position="77"/>
    </location>
</feature>
<evidence type="ECO:0000256" key="4">
    <source>
        <dbReference type="ARBA" id="ARBA00023136"/>
    </source>
</evidence>
<dbReference type="InterPro" id="IPR036259">
    <property type="entry name" value="MFS_trans_sf"/>
</dbReference>
<feature type="transmembrane region" description="Helical" evidence="5">
    <location>
        <begin position="255"/>
        <end position="272"/>
    </location>
</feature>
<feature type="transmembrane region" description="Helical" evidence="5">
    <location>
        <begin position="412"/>
        <end position="435"/>
    </location>
</feature>
<gene>
    <name evidence="7" type="ORF">K469DRAFT_624790</name>
</gene>
<feature type="transmembrane region" description="Helical" evidence="5">
    <location>
        <begin position="487"/>
        <end position="507"/>
    </location>
</feature>
<name>A0A6A6EH98_9PEZI</name>
<feature type="transmembrane region" description="Helical" evidence="5">
    <location>
        <begin position="97"/>
        <end position="115"/>
    </location>
</feature>
<evidence type="ECO:0000313" key="7">
    <source>
        <dbReference type="EMBL" id="KAF2190212.1"/>
    </source>
</evidence>
<sequence>MAEVTASYRPPERPRYLADNAHDYERYDSYNQLAGTRPSHTEPHMPSKLIEMSTAREVLFVGVCAVSHLMTQAALGQALAPVDIIAQDFGKVTPGEISWFIAAYSLTVGTFIMISGRLGDIFGHKRVFAFGYAWLGMWSCFAGFSAYPGRQVFFDICRAIQGIGPALLMPNALALFGRAYPLGIRKNIVFSIFGALAPAGFVVGSTFGSLFAQLAWWPWAFWSYGLTSFGLCAISLLVIPRALSEMPSVKPKFDWTGSILVIAGLVLVNVAFNNGPLYGWDVPHVYFVLIMGLMCLGAFVWVELRATNPLLPIHALNSTVGYVLALVGVGWGAFGIWIFYSVRFLEYNRGATPLSVSAQFAPAVIAGLIAAGVTGFLLTHTPVSFVMMISMVAFCIGSIVACFQPAQQIYWAQTFVSIVIMPFGMDMSFPAATVILSNHMPREHQGLAASLVNTVVNYSISISLGIAGTVEVYAPYNDDLFVQNRNACYSAIGLAGLGVILGLMFFIRSMIRDGWVLMEH</sequence>
<feature type="domain" description="Major facilitator superfamily (MFS) profile" evidence="6">
    <location>
        <begin position="60"/>
        <end position="510"/>
    </location>
</feature>
<evidence type="ECO:0000259" key="6">
    <source>
        <dbReference type="PROSITE" id="PS50850"/>
    </source>
</evidence>
<comment type="subcellular location">
    <subcellularLocation>
        <location evidence="1">Membrane</location>
        <topology evidence="1">Multi-pass membrane protein</topology>
    </subcellularLocation>
</comment>
<organism evidence="7 8">
    <name type="scientific">Zopfia rhizophila CBS 207.26</name>
    <dbReference type="NCBI Taxonomy" id="1314779"/>
    <lineage>
        <taxon>Eukaryota</taxon>
        <taxon>Fungi</taxon>
        <taxon>Dikarya</taxon>
        <taxon>Ascomycota</taxon>
        <taxon>Pezizomycotina</taxon>
        <taxon>Dothideomycetes</taxon>
        <taxon>Dothideomycetes incertae sedis</taxon>
        <taxon>Zopfiaceae</taxon>
        <taxon>Zopfia</taxon>
    </lineage>
</organism>
<dbReference type="PANTHER" id="PTHR42718:SF1">
    <property type="entry name" value="LOW AFFINITY AMMONIUM TRANSPORTER"/>
    <property type="match status" value="1"/>
</dbReference>
<keyword evidence="4 5" id="KW-0472">Membrane</keyword>
<dbReference type="AlphaFoldDB" id="A0A6A6EH98"/>
<dbReference type="CDD" id="cd17476">
    <property type="entry name" value="MFS_Amf1_MDR_like"/>
    <property type="match status" value="1"/>
</dbReference>
<dbReference type="InterPro" id="IPR020846">
    <property type="entry name" value="MFS_dom"/>
</dbReference>
<keyword evidence="2 5" id="KW-0812">Transmembrane</keyword>
<keyword evidence="3 5" id="KW-1133">Transmembrane helix</keyword>
<dbReference type="Proteomes" id="UP000800200">
    <property type="component" value="Unassembled WGS sequence"/>
</dbReference>
<dbReference type="Pfam" id="PF07690">
    <property type="entry name" value="MFS_1"/>
    <property type="match status" value="1"/>
</dbReference>
<accession>A0A6A6EH98</accession>
<evidence type="ECO:0000256" key="1">
    <source>
        <dbReference type="ARBA" id="ARBA00004141"/>
    </source>
</evidence>
<evidence type="ECO:0000256" key="5">
    <source>
        <dbReference type="SAM" id="Phobius"/>
    </source>
</evidence>
<protein>
    <submittedName>
        <fullName evidence="7">MFS general substrate transporter</fullName>
    </submittedName>
</protein>
<dbReference type="SUPFAM" id="SSF103473">
    <property type="entry name" value="MFS general substrate transporter"/>
    <property type="match status" value="1"/>
</dbReference>
<keyword evidence="8" id="KW-1185">Reference proteome</keyword>
<dbReference type="GO" id="GO:0016020">
    <property type="term" value="C:membrane"/>
    <property type="evidence" value="ECO:0007669"/>
    <property type="project" value="UniProtKB-SubCell"/>
</dbReference>
<feature type="transmembrane region" description="Helical" evidence="5">
    <location>
        <begin position="447"/>
        <end position="467"/>
    </location>
</feature>
<feature type="transmembrane region" description="Helical" evidence="5">
    <location>
        <begin position="385"/>
        <end position="406"/>
    </location>
</feature>
<dbReference type="EMBL" id="ML994619">
    <property type="protein sequence ID" value="KAF2190212.1"/>
    <property type="molecule type" value="Genomic_DNA"/>
</dbReference>
<proteinExistence type="predicted"/>
<dbReference type="OrthoDB" id="2428527at2759"/>
<evidence type="ECO:0000256" key="3">
    <source>
        <dbReference type="ARBA" id="ARBA00022989"/>
    </source>
</evidence>
<feature type="transmembrane region" description="Helical" evidence="5">
    <location>
        <begin position="284"/>
        <end position="304"/>
    </location>
</feature>
<feature type="transmembrane region" description="Helical" evidence="5">
    <location>
        <begin position="127"/>
        <end position="147"/>
    </location>
</feature>
<dbReference type="Gene3D" id="1.20.1250.20">
    <property type="entry name" value="MFS general substrate transporter like domains"/>
    <property type="match status" value="2"/>
</dbReference>
<dbReference type="PANTHER" id="PTHR42718">
    <property type="entry name" value="MAJOR FACILITATOR SUPERFAMILY MULTIDRUG TRANSPORTER MFSC"/>
    <property type="match status" value="1"/>
</dbReference>
<reference evidence="7" key="1">
    <citation type="journal article" date="2020" name="Stud. Mycol.">
        <title>101 Dothideomycetes genomes: a test case for predicting lifestyles and emergence of pathogens.</title>
        <authorList>
            <person name="Haridas S."/>
            <person name="Albert R."/>
            <person name="Binder M."/>
            <person name="Bloem J."/>
            <person name="Labutti K."/>
            <person name="Salamov A."/>
            <person name="Andreopoulos B."/>
            <person name="Baker S."/>
            <person name="Barry K."/>
            <person name="Bills G."/>
            <person name="Bluhm B."/>
            <person name="Cannon C."/>
            <person name="Castanera R."/>
            <person name="Culley D."/>
            <person name="Daum C."/>
            <person name="Ezra D."/>
            <person name="Gonzalez J."/>
            <person name="Henrissat B."/>
            <person name="Kuo A."/>
            <person name="Liang C."/>
            <person name="Lipzen A."/>
            <person name="Lutzoni F."/>
            <person name="Magnuson J."/>
            <person name="Mondo S."/>
            <person name="Nolan M."/>
            <person name="Ohm R."/>
            <person name="Pangilinan J."/>
            <person name="Park H.-J."/>
            <person name="Ramirez L."/>
            <person name="Alfaro M."/>
            <person name="Sun H."/>
            <person name="Tritt A."/>
            <person name="Yoshinaga Y."/>
            <person name="Zwiers L.-H."/>
            <person name="Turgeon B."/>
            <person name="Goodwin S."/>
            <person name="Spatafora J."/>
            <person name="Crous P."/>
            <person name="Grigoriev I."/>
        </authorList>
    </citation>
    <scope>NUCLEOTIDE SEQUENCE</scope>
    <source>
        <strain evidence="7">CBS 207.26</strain>
    </source>
</reference>
<feature type="transmembrane region" description="Helical" evidence="5">
    <location>
        <begin position="316"/>
        <end position="340"/>
    </location>
</feature>
<feature type="transmembrane region" description="Helical" evidence="5">
    <location>
        <begin position="221"/>
        <end position="243"/>
    </location>
</feature>
<dbReference type="PROSITE" id="PS50850">
    <property type="entry name" value="MFS"/>
    <property type="match status" value="1"/>
</dbReference>